<proteinExistence type="predicted"/>
<protein>
    <submittedName>
        <fullName evidence="2">Uncharacterized protein</fullName>
    </submittedName>
</protein>
<name>A0A086A2C8_FLAHY</name>
<organism evidence="2 4">
    <name type="scientific">Flavobacterium hydatis</name>
    <name type="common">Cytophaga aquatilis</name>
    <dbReference type="NCBI Taxonomy" id="991"/>
    <lineage>
        <taxon>Bacteria</taxon>
        <taxon>Pseudomonadati</taxon>
        <taxon>Bacteroidota</taxon>
        <taxon>Flavobacteriia</taxon>
        <taxon>Flavobacteriales</taxon>
        <taxon>Flavobacteriaceae</taxon>
        <taxon>Flavobacterium</taxon>
    </lineage>
</organism>
<dbReference type="AlphaFoldDB" id="A0A086A2C8"/>
<dbReference type="RefSeq" id="WP_035626512.1">
    <property type="nucleotide sequence ID" value="NZ_JBEWQG010000005.1"/>
</dbReference>
<comment type="caution">
    <text evidence="2">The sequence shown here is derived from an EMBL/GenBank/DDBJ whole genome shotgun (WGS) entry which is preliminary data.</text>
</comment>
<feature type="transmembrane region" description="Helical" evidence="1">
    <location>
        <begin position="96"/>
        <end position="120"/>
    </location>
</feature>
<feature type="transmembrane region" description="Helical" evidence="1">
    <location>
        <begin position="7"/>
        <end position="28"/>
    </location>
</feature>
<sequence length="131" mass="14909">MTKIRAILVGSLIWLMIFSTFTVLSYIPNIKDSALQQFLIVAPLAIPFTILGASIFYKNRNKANGFIIGLIIVTTALTLDVFITVPFTIIPNQGTYHSFFTSKFLWILVAEVVTIVYFYWKLKIKTKLQNI</sequence>
<reference evidence="3 5" key="2">
    <citation type="submission" date="2016-11" db="EMBL/GenBank/DDBJ databases">
        <title>Whole genomes of Flavobacteriaceae.</title>
        <authorList>
            <person name="Stine C."/>
            <person name="Li C."/>
            <person name="Tadesse D."/>
        </authorList>
    </citation>
    <scope>NUCLEOTIDE SEQUENCE [LARGE SCALE GENOMIC DNA]</scope>
    <source>
        <strain evidence="3 5">ATCC 29551</strain>
    </source>
</reference>
<dbReference type="STRING" id="991.IW20_20355"/>
<evidence type="ECO:0000256" key="1">
    <source>
        <dbReference type="SAM" id="Phobius"/>
    </source>
</evidence>
<reference evidence="2 4" key="1">
    <citation type="submission" date="2014-07" db="EMBL/GenBank/DDBJ databases">
        <title>Genome of Flavobacterium hydatis DSM 2063.</title>
        <authorList>
            <person name="Pipes S.E."/>
            <person name="Stropko S.J."/>
            <person name="Newman J.D."/>
        </authorList>
    </citation>
    <scope>NUCLEOTIDE SEQUENCE [LARGE SCALE GENOMIC DNA]</scope>
    <source>
        <strain evidence="2 4">DSM 2063</strain>
    </source>
</reference>
<feature type="transmembrane region" description="Helical" evidence="1">
    <location>
        <begin position="34"/>
        <end position="57"/>
    </location>
</feature>
<evidence type="ECO:0000313" key="5">
    <source>
        <dbReference type="Proteomes" id="UP000198424"/>
    </source>
</evidence>
<keyword evidence="1" id="KW-1133">Transmembrane helix</keyword>
<dbReference type="Pfam" id="PF17329">
    <property type="entry name" value="DUF5367"/>
    <property type="match status" value="1"/>
</dbReference>
<keyword evidence="1" id="KW-0812">Transmembrane</keyword>
<dbReference type="Proteomes" id="UP000028712">
    <property type="component" value="Unassembled WGS sequence"/>
</dbReference>
<keyword evidence="1" id="KW-0472">Membrane</keyword>
<evidence type="ECO:0000313" key="2">
    <source>
        <dbReference type="EMBL" id="KFF10842.1"/>
    </source>
</evidence>
<dbReference type="eggNOG" id="ENOG5032RC4">
    <property type="taxonomic scope" value="Bacteria"/>
</dbReference>
<dbReference type="Proteomes" id="UP000198424">
    <property type="component" value="Unassembled WGS sequence"/>
</dbReference>
<dbReference type="OrthoDB" id="840428at2"/>
<gene>
    <name evidence="3" type="ORF">B0A62_09980</name>
    <name evidence="2" type="ORF">IW20_20355</name>
</gene>
<keyword evidence="5" id="KW-1185">Reference proteome</keyword>
<dbReference type="EMBL" id="MUGY01000009">
    <property type="protein sequence ID" value="OXA94519.1"/>
    <property type="molecule type" value="Genomic_DNA"/>
</dbReference>
<evidence type="ECO:0000313" key="4">
    <source>
        <dbReference type="Proteomes" id="UP000028712"/>
    </source>
</evidence>
<dbReference type="EMBL" id="JPRM01000037">
    <property type="protein sequence ID" value="KFF10842.1"/>
    <property type="molecule type" value="Genomic_DNA"/>
</dbReference>
<accession>A0A086A2C8</accession>
<dbReference type="InterPro" id="IPR020509">
    <property type="entry name" value="Uncharacterised_YnzE"/>
</dbReference>
<evidence type="ECO:0000313" key="3">
    <source>
        <dbReference type="EMBL" id="OXA94519.1"/>
    </source>
</evidence>
<feature type="transmembrane region" description="Helical" evidence="1">
    <location>
        <begin position="66"/>
        <end position="90"/>
    </location>
</feature>